<evidence type="ECO:0000313" key="3">
    <source>
        <dbReference type="EMBL" id="KJU87547.1"/>
    </source>
</evidence>
<name>A0A0F3H0C5_9BACT</name>
<keyword evidence="1" id="KW-0175">Coiled coil</keyword>
<evidence type="ECO:0000256" key="2">
    <source>
        <dbReference type="SAM" id="Phobius"/>
    </source>
</evidence>
<reference evidence="3 4" key="1">
    <citation type="submission" date="2015-02" db="EMBL/GenBank/DDBJ databases">
        <title>Single-cell genomics of uncultivated deep-branching MTB reveals a conserved set of magnetosome genes.</title>
        <authorList>
            <person name="Kolinko S."/>
            <person name="Richter M."/>
            <person name="Glockner F.O."/>
            <person name="Brachmann A."/>
            <person name="Schuler D."/>
        </authorList>
    </citation>
    <scope>NUCLEOTIDE SEQUENCE [LARGE SCALE GENOMIC DNA]</scope>
    <source>
        <strain evidence="3">TM-1</strain>
    </source>
</reference>
<accession>A0A0F3H0C5</accession>
<dbReference type="EMBL" id="LACI01000120">
    <property type="protein sequence ID" value="KJU87547.1"/>
    <property type="molecule type" value="Genomic_DNA"/>
</dbReference>
<dbReference type="AlphaFoldDB" id="A0A0F3H0C5"/>
<keyword evidence="4" id="KW-1185">Reference proteome</keyword>
<sequence length="126" mass="14363">MTMSYNPFKSSLFKAKHLTITHLWDKRLRGKMAAVFIGVFLMLILLIIAINILGHRTSALKRTEENLTQYNALLNEYEQLRDEQGVLRRRVGVGGLLQGIEAIMSSLGLKDKRSNIALEAQRSFME</sequence>
<gene>
    <name evidence="3" type="ORF">MBAV_000261</name>
</gene>
<keyword evidence="2" id="KW-0472">Membrane</keyword>
<keyword evidence="2" id="KW-1133">Transmembrane helix</keyword>
<keyword evidence="2" id="KW-0812">Transmembrane</keyword>
<evidence type="ECO:0000256" key="1">
    <source>
        <dbReference type="SAM" id="Coils"/>
    </source>
</evidence>
<dbReference type="Proteomes" id="UP000033423">
    <property type="component" value="Unassembled WGS sequence"/>
</dbReference>
<comment type="caution">
    <text evidence="3">The sequence shown here is derived from an EMBL/GenBank/DDBJ whole genome shotgun (WGS) entry which is preliminary data.</text>
</comment>
<feature type="non-terminal residue" evidence="3">
    <location>
        <position position="126"/>
    </location>
</feature>
<organism evidence="3 4">
    <name type="scientific">Candidatus Magnetobacterium bavaricum</name>
    <dbReference type="NCBI Taxonomy" id="29290"/>
    <lineage>
        <taxon>Bacteria</taxon>
        <taxon>Pseudomonadati</taxon>
        <taxon>Nitrospirota</taxon>
        <taxon>Thermodesulfovibrionia</taxon>
        <taxon>Thermodesulfovibrionales</taxon>
        <taxon>Candidatus Magnetobacteriaceae</taxon>
        <taxon>Candidatus Magnetobacterium</taxon>
    </lineage>
</organism>
<evidence type="ECO:0000313" key="4">
    <source>
        <dbReference type="Proteomes" id="UP000033423"/>
    </source>
</evidence>
<feature type="transmembrane region" description="Helical" evidence="2">
    <location>
        <begin position="32"/>
        <end position="53"/>
    </location>
</feature>
<feature type="coiled-coil region" evidence="1">
    <location>
        <begin position="60"/>
        <end position="90"/>
    </location>
</feature>
<protein>
    <submittedName>
        <fullName evidence="3">Uncharacterized protein</fullName>
    </submittedName>
</protein>
<proteinExistence type="predicted"/>